<dbReference type="OrthoDB" id="2020831at2759"/>
<feature type="compositionally biased region" description="Low complexity" evidence="2">
    <location>
        <begin position="136"/>
        <end position="148"/>
    </location>
</feature>
<evidence type="ECO:0000256" key="1">
    <source>
        <dbReference type="SAM" id="Coils"/>
    </source>
</evidence>
<feature type="domain" description="TAR DNA-binding protein 43 N-terminal" evidence="3">
    <location>
        <begin position="10"/>
        <end position="76"/>
    </location>
</feature>
<feature type="coiled-coil region" evidence="1">
    <location>
        <begin position="199"/>
        <end position="447"/>
    </location>
</feature>
<evidence type="ECO:0000313" key="5">
    <source>
        <dbReference type="Proteomes" id="UP001152747"/>
    </source>
</evidence>
<organism evidence="4 5">
    <name type="scientific">Caenorhabditis angaria</name>
    <dbReference type="NCBI Taxonomy" id="860376"/>
    <lineage>
        <taxon>Eukaryota</taxon>
        <taxon>Metazoa</taxon>
        <taxon>Ecdysozoa</taxon>
        <taxon>Nematoda</taxon>
        <taxon>Chromadorea</taxon>
        <taxon>Rhabditida</taxon>
        <taxon>Rhabditina</taxon>
        <taxon>Rhabditomorpha</taxon>
        <taxon>Rhabditoidea</taxon>
        <taxon>Rhabditidae</taxon>
        <taxon>Peloderinae</taxon>
        <taxon>Caenorhabditis</taxon>
    </lineage>
</organism>
<protein>
    <recommendedName>
        <fullName evidence="3">TAR DNA-binding protein 43 N-terminal domain-containing protein</fullName>
    </recommendedName>
</protein>
<dbReference type="Proteomes" id="UP001152747">
    <property type="component" value="Unassembled WGS sequence"/>
</dbReference>
<dbReference type="AlphaFoldDB" id="A0A9P1MUQ1"/>
<reference evidence="4" key="1">
    <citation type="submission" date="2022-11" db="EMBL/GenBank/DDBJ databases">
        <authorList>
            <person name="Kikuchi T."/>
        </authorList>
    </citation>
    <scope>NUCLEOTIDE SEQUENCE</scope>
    <source>
        <strain evidence="4">PS1010</strain>
    </source>
</reference>
<feature type="region of interest" description="Disordered" evidence="2">
    <location>
        <begin position="129"/>
        <end position="148"/>
    </location>
</feature>
<accession>A0A9P1MUQ1</accession>
<dbReference type="EMBL" id="CANHGI010000002">
    <property type="protein sequence ID" value="CAI5440829.1"/>
    <property type="molecule type" value="Genomic_DNA"/>
</dbReference>
<sequence>MSKNLRIGVESVDVEIDDDSGILWTSLQTAFPGCSGMYYYQDRTQPNPVKKSVKFDGSKFRAPSGTTWQDFDFYVTLSQRCHSAGGGAHQNGQTYSEATKQFEKSVQAVQKMMVASGMKIDLSHLQLKKPRRQIASTNSSTSSEESTNTLQNIQTRLENKADDLTQLEQHFLDLARISTAKDEIIQANRAKIAEISRDSQGIAERLREFEAKCAAQEEELAILRGLGGEFGATKEDLAELVKQRAELETAVTELQLKLMQTQEENESNRGRLETSQNRIKELADQLELLQTSKSLLNHELSQLRPFAEAAAIEDFSEIPKFIATLDENRKLREELAKKREESEMTRGAFDELNNVQTPIFEENLKLRKRNDDLSRRFEHVDEEIKCLNENWAKEMREKTNDWMMLRTELENEILQQREQIQHLQHFLEAATREAAENARRISEIETASAKKTATQHASRVETELREKVRNLSEDLSESQRCVADLNILVANLASDANMSRRDISDLL</sequence>
<dbReference type="CDD" id="cd19609">
    <property type="entry name" value="NTD_TDP-43"/>
    <property type="match status" value="1"/>
</dbReference>
<gene>
    <name evidence="4" type="ORF">CAMP_LOCUS3466</name>
</gene>
<dbReference type="Pfam" id="PF18694">
    <property type="entry name" value="TDP-43_N"/>
    <property type="match status" value="1"/>
</dbReference>
<evidence type="ECO:0000256" key="2">
    <source>
        <dbReference type="SAM" id="MobiDB-lite"/>
    </source>
</evidence>
<keyword evidence="1" id="KW-0175">Coiled coil</keyword>
<evidence type="ECO:0000259" key="3">
    <source>
        <dbReference type="Pfam" id="PF18694"/>
    </source>
</evidence>
<evidence type="ECO:0000313" key="4">
    <source>
        <dbReference type="EMBL" id="CAI5440829.1"/>
    </source>
</evidence>
<dbReference type="InterPro" id="IPR041105">
    <property type="entry name" value="TDP-43_N"/>
</dbReference>
<proteinExistence type="predicted"/>
<comment type="caution">
    <text evidence="4">The sequence shown here is derived from an EMBL/GenBank/DDBJ whole genome shotgun (WGS) entry which is preliminary data.</text>
</comment>
<keyword evidence="5" id="KW-1185">Reference proteome</keyword>
<name>A0A9P1MUQ1_9PELO</name>